<dbReference type="OrthoDB" id="277792at2759"/>
<evidence type="ECO:0000313" key="2">
    <source>
        <dbReference type="Proteomes" id="UP000674179"/>
    </source>
</evidence>
<dbReference type="RefSeq" id="XP_067695085.1">
    <property type="nucleotide sequence ID" value="XM_067838997.1"/>
</dbReference>
<name>A0A836GLH2_LEIEN</name>
<sequence>MAQRRSGSQGPLLGTMVSGVKSFLEKLAGNKATTSFVGVVNTCDGFPVDFTSGDETVSVPNYVAGLRWAVPTPLVPPTHTHIRIIMNGVQSRHLPEARRSHLARQGDPAEQWRRGTYAYHEDSHCKSAARGTVVGMLKDVQGCCCDSGCTITRAAALPTTFRALVDTVAAHDLRWPTVTTPSAPTAHASSPCVTCTTRLPWGGWPRPDVEK</sequence>
<gene>
    <name evidence="1" type="ORF">CUR178_07352</name>
</gene>
<dbReference type="GeneID" id="94174507"/>
<accession>A0A836GLH2</accession>
<reference evidence="1 2" key="1">
    <citation type="submission" date="2021-02" db="EMBL/GenBank/DDBJ databases">
        <title>Leishmania (Mundinia) enrietti genome sequencing and assembly.</title>
        <authorList>
            <person name="Almutairi H."/>
            <person name="Gatherer D."/>
        </authorList>
    </citation>
    <scope>NUCLEOTIDE SEQUENCE [LARGE SCALE GENOMIC DNA]</scope>
    <source>
        <strain evidence="1">CUR178</strain>
    </source>
</reference>
<dbReference type="Proteomes" id="UP000674179">
    <property type="component" value="Chromosome 10"/>
</dbReference>
<proteinExistence type="predicted"/>
<organism evidence="1 2">
    <name type="scientific">Leishmania enriettii</name>
    <dbReference type="NCBI Taxonomy" id="5663"/>
    <lineage>
        <taxon>Eukaryota</taxon>
        <taxon>Discoba</taxon>
        <taxon>Euglenozoa</taxon>
        <taxon>Kinetoplastea</taxon>
        <taxon>Metakinetoplastina</taxon>
        <taxon>Trypanosomatida</taxon>
        <taxon>Trypanosomatidae</taxon>
        <taxon>Leishmaniinae</taxon>
        <taxon>Leishmania</taxon>
    </lineage>
</organism>
<dbReference type="AlphaFoldDB" id="A0A836GLH2"/>
<dbReference type="EMBL" id="JAFHKP010000010">
    <property type="protein sequence ID" value="KAG5484197.1"/>
    <property type="molecule type" value="Genomic_DNA"/>
</dbReference>
<protein>
    <submittedName>
        <fullName evidence="1">Uncharacterized protein</fullName>
    </submittedName>
</protein>
<dbReference type="KEGG" id="lenr:94174507"/>
<keyword evidence="2" id="KW-1185">Reference proteome</keyword>
<evidence type="ECO:0000313" key="1">
    <source>
        <dbReference type="EMBL" id="KAG5484197.1"/>
    </source>
</evidence>
<comment type="caution">
    <text evidence="1">The sequence shown here is derived from an EMBL/GenBank/DDBJ whole genome shotgun (WGS) entry which is preliminary data.</text>
</comment>